<proteinExistence type="predicted"/>
<dbReference type="Gene3D" id="3.10.20.30">
    <property type="match status" value="1"/>
</dbReference>
<dbReference type="RefSeq" id="WP_134243546.1">
    <property type="nucleotide sequence ID" value="NZ_SNTY01000011.1"/>
</dbReference>
<dbReference type="CDD" id="cd00565">
    <property type="entry name" value="Ubl_ThiS"/>
    <property type="match status" value="1"/>
</dbReference>
<dbReference type="PANTHER" id="PTHR34472">
    <property type="entry name" value="SULFUR CARRIER PROTEIN THIS"/>
    <property type="match status" value="1"/>
</dbReference>
<dbReference type="SUPFAM" id="SSF54285">
    <property type="entry name" value="MoaD/ThiS"/>
    <property type="match status" value="1"/>
</dbReference>
<dbReference type="InterPro" id="IPR003749">
    <property type="entry name" value="ThiS/MoaD-like"/>
</dbReference>
<evidence type="ECO:0000313" key="1">
    <source>
        <dbReference type="EMBL" id="TEU30198.1"/>
    </source>
</evidence>
<dbReference type="OrthoDB" id="9800283at2"/>
<dbReference type="InterPro" id="IPR010035">
    <property type="entry name" value="Thi_S"/>
</dbReference>
<dbReference type="AlphaFoldDB" id="A0A4Y7XEI6"/>
<dbReference type="InterPro" id="IPR016155">
    <property type="entry name" value="Mopterin_synth/thiamin_S_b"/>
</dbReference>
<dbReference type="PANTHER" id="PTHR34472:SF1">
    <property type="entry name" value="SULFUR CARRIER PROTEIN THIS"/>
    <property type="match status" value="1"/>
</dbReference>
<reference evidence="1 2" key="1">
    <citation type="submission" date="2019-03" db="EMBL/GenBank/DDBJ databases">
        <title>Alkanindiges illinoisensis: a potential pathogenic isolated from ascites of a gastric cancer patient with abdominal metastasis.</title>
        <authorList>
            <person name="Hu X."/>
            <person name="Yang B."/>
            <person name="Yan X."/>
            <person name="Lin L."/>
            <person name="Zhao H."/>
            <person name="Zhou F."/>
            <person name="Su B."/>
            <person name="Chen J."/>
            <person name="Rui Y."/>
            <person name="Wang Q."/>
            <person name="Zheng L."/>
        </authorList>
    </citation>
    <scope>NUCLEOTIDE SEQUENCE [LARGE SCALE GENOMIC DNA]</scope>
    <source>
        <strain evidence="1 2">NFYY 23406</strain>
    </source>
</reference>
<sequence length="69" mass="7562">MNTYTNVHINGEARQVKSVTLADLIIELGLQDKRLAVELDEMLVPKSKHAETALYENAKIEIIQAVGGG</sequence>
<dbReference type="InterPro" id="IPR012675">
    <property type="entry name" value="Beta-grasp_dom_sf"/>
</dbReference>
<dbReference type="NCBIfam" id="TIGR01683">
    <property type="entry name" value="thiS"/>
    <property type="match status" value="1"/>
</dbReference>
<dbReference type="EMBL" id="SNTY01000011">
    <property type="protein sequence ID" value="TEU30198.1"/>
    <property type="molecule type" value="Genomic_DNA"/>
</dbReference>
<comment type="caution">
    <text evidence="1">The sequence shown here is derived from an EMBL/GenBank/DDBJ whole genome shotgun (WGS) entry which is preliminary data.</text>
</comment>
<name>A0A4Y7XEI6_9GAMM</name>
<organism evidence="1 2">
    <name type="scientific">Alkanindiges illinoisensis</name>
    <dbReference type="NCBI Taxonomy" id="197183"/>
    <lineage>
        <taxon>Bacteria</taxon>
        <taxon>Pseudomonadati</taxon>
        <taxon>Pseudomonadota</taxon>
        <taxon>Gammaproteobacteria</taxon>
        <taxon>Moraxellales</taxon>
        <taxon>Moraxellaceae</taxon>
        <taxon>Alkanindiges</taxon>
    </lineage>
</organism>
<protein>
    <submittedName>
        <fullName evidence="1">Sulfur carrier protein ThiS</fullName>
    </submittedName>
</protein>
<dbReference type="STRING" id="1120977.GCA_000619845_01173"/>
<keyword evidence="2" id="KW-1185">Reference proteome</keyword>
<dbReference type="Proteomes" id="UP000297834">
    <property type="component" value="Unassembled WGS sequence"/>
</dbReference>
<gene>
    <name evidence="1" type="primary">thiS</name>
    <name evidence="1" type="ORF">E2B99_03145</name>
</gene>
<evidence type="ECO:0000313" key="2">
    <source>
        <dbReference type="Proteomes" id="UP000297834"/>
    </source>
</evidence>
<accession>A0A4Y7XEI6</accession>
<dbReference type="Pfam" id="PF02597">
    <property type="entry name" value="ThiS"/>
    <property type="match status" value="1"/>
</dbReference>